<dbReference type="PROSITE" id="PS50901">
    <property type="entry name" value="FTSK"/>
    <property type="match status" value="1"/>
</dbReference>
<evidence type="ECO:0000313" key="3">
    <source>
        <dbReference type="EMBL" id="GLL00270.1"/>
    </source>
</evidence>
<evidence type="ECO:0000313" key="4">
    <source>
        <dbReference type="Proteomes" id="UP001143480"/>
    </source>
</evidence>
<evidence type="ECO:0000259" key="2">
    <source>
        <dbReference type="PROSITE" id="PS50901"/>
    </source>
</evidence>
<dbReference type="GO" id="GO:0005524">
    <property type="term" value="F:ATP binding"/>
    <property type="evidence" value="ECO:0007669"/>
    <property type="project" value="UniProtKB-UniRule"/>
</dbReference>
<keyword evidence="4" id="KW-1185">Reference proteome</keyword>
<comment type="caution">
    <text evidence="3">The sequence shown here is derived from an EMBL/GenBank/DDBJ whole genome shotgun (WGS) entry which is preliminary data.</text>
</comment>
<evidence type="ECO:0000256" key="1">
    <source>
        <dbReference type="PROSITE-ProRule" id="PRU00289"/>
    </source>
</evidence>
<dbReference type="InterPro" id="IPR002543">
    <property type="entry name" value="FtsK_dom"/>
</dbReference>
<dbReference type="SUPFAM" id="SSF52540">
    <property type="entry name" value="P-loop containing nucleoside triphosphate hydrolases"/>
    <property type="match status" value="1"/>
</dbReference>
<gene>
    <name evidence="3" type="ORF">GCM10017581_020100</name>
</gene>
<keyword evidence="1" id="KW-0067">ATP-binding</keyword>
<dbReference type="EMBL" id="BSFP01000007">
    <property type="protein sequence ID" value="GLL00270.1"/>
    <property type="molecule type" value="Genomic_DNA"/>
</dbReference>
<feature type="domain" description="FtsK" evidence="2">
    <location>
        <begin position="53"/>
        <end position="245"/>
    </location>
</feature>
<feature type="binding site" evidence="1">
    <location>
        <begin position="69"/>
        <end position="76"/>
    </location>
    <ligand>
        <name>ATP</name>
        <dbReference type="ChEBI" id="CHEBI:30616"/>
    </ligand>
</feature>
<reference evidence="3" key="1">
    <citation type="journal article" date="2014" name="Int. J. Syst. Evol. Microbiol.">
        <title>Complete genome sequence of Corynebacterium casei LMG S-19264T (=DSM 44701T), isolated from a smear-ripened cheese.</title>
        <authorList>
            <consortium name="US DOE Joint Genome Institute (JGI-PGF)"/>
            <person name="Walter F."/>
            <person name="Albersmeier A."/>
            <person name="Kalinowski J."/>
            <person name="Ruckert C."/>
        </authorList>
    </citation>
    <scope>NUCLEOTIDE SEQUENCE</scope>
    <source>
        <strain evidence="3">VKM Ac-1321</strain>
    </source>
</reference>
<dbReference type="InterPro" id="IPR027417">
    <property type="entry name" value="P-loop_NTPase"/>
</dbReference>
<dbReference type="RefSeq" id="WP_261963069.1">
    <property type="nucleotide sequence ID" value="NZ_BAAAXA010000003.1"/>
</dbReference>
<proteinExistence type="predicted"/>
<organism evidence="3 4">
    <name type="scientific">Dactylosporangium matsuzakiense</name>
    <dbReference type="NCBI Taxonomy" id="53360"/>
    <lineage>
        <taxon>Bacteria</taxon>
        <taxon>Bacillati</taxon>
        <taxon>Actinomycetota</taxon>
        <taxon>Actinomycetes</taxon>
        <taxon>Micromonosporales</taxon>
        <taxon>Micromonosporaceae</taxon>
        <taxon>Dactylosporangium</taxon>
    </lineage>
</organism>
<dbReference type="Gene3D" id="3.40.50.300">
    <property type="entry name" value="P-loop containing nucleotide triphosphate hydrolases"/>
    <property type="match status" value="1"/>
</dbReference>
<protein>
    <recommendedName>
        <fullName evidence="2">FtsK domain-containing protein</fullName>
    </recommendedName>
</protein>
<dbReference type="Proteomes" id="UP001143480">
    <property type="component" value="Unassembled WGS sequence"/>
</dbReference>
<name>A0A9W6KGG3_9ACTN</name>
<sequence length="419" mass="45556">MWPEGNADISPSRLVLWTGDQPMSASRQPAWPLLKASTVDMAKPFPFGTDPRGRIVYMELPYTNLLIGSIPGYGKTAALQLPALVAALDPHAELWAFELKGTGGLDPLAKVCARYGSGADDDTSEAALQALRDLRDECQRRAAIIKKLPKDVCPDNKVTPELARRIKGLHWLVALFDECQELFAHSEFGKEAGELAEKIIKLGRALGVILLKATQRPDAKSLPTGVSANVGTRFCLRVMGQLENDMVLGTSAYRNGIRATMFAKKDKGVGYLVGAADEAQIVRTYYLDGPTVEKLCQRAYAARVAAGTLTGQAAGQSAETPSARRETLLEDVASVYRAEEPKLWAETIVERLTALRPEVYGDLTRDHLTTALKPYGITTTQVWGTDPATGKGANRRGIERSIVTEAVAERNRRRGEPAA</sequence>
<dbReference type="GO" id="GO:0003677">
    <property type="term" value="F:DNA binding"/>
    <property type="evidence" value="ECO:0007669"/>
    <property type="project" value="InterPro"/>
</dbReference>
<reference evidence="3" key="2">
    <citation type="submission" date="2023-01" db="EMBL/GenBank/DDBJ databases">
        <authorList>
            <person name="Sun Q."/>
            <person name="Evtushenko L."/>
        </authorList>
    </citation>
    <scope>NUCLEOTIDE SEQUENCE</scope>
    <source>
        <strain evidence="3">VKM Ac-1321</strain>
    </source>
</reference>
<dbReference type="AlphaFoldDB" id="A0A9W6KGG3"/>
<accession>A0A9W6KGG3</accession>
<keyword evidence="1" id="KW-0547">Nucleotide-binding</keyword>